<dbReference type="AlphaFoldDB" id="L7VTD1"/>
<protein>
    <submittedName>
        <fullName evidence="1">Uncharacterized protein</fullName>
    </submittedName>
</protein>
<reference evidence="1" key="1">
    <citation type="submission" date="2012-09" db="EMBL/GenBank/DDBJ databases">
        <title>Metagenomic Characterization of a Microbial Community in Wastewater Detects High Levels of Antibiotic Resistance.</title>
        <authorList>
            <person name="Abrams M."/>
            <person name="Caldwell A."/>
            <person name="Vandaei E."/>
            <person name="Lee W."/>
            <person name="Perrott J."/>
            <person name="Khan S.Y."/>
            <person name="Ta J."/>
            <person name="Romero D."/>
            <person name="Nguyen V."/>
            <person name="Pourmand N."/>
            <person name="Ouverney C.C."/>
        </authorList>
    </citation>
    <scope>NUCLEOTIDE SEQUENCE</scope>
</reference>
<sequence>MLQIVKLFLARGGLTKGRINQEYRRVYLRLGASRVRRTGQAVLR</sequence>
<proteinExistence type="predicted"/>
<name>L7VTD1_9BACT</name>
<accession>L7VTD1</accession>
<organism evidence="1">
    <name type="scientific">uncultured bacterium A1Q1_fos_2004</name>
    <dbReference type="NCBI Taxonomy" id="1256557"/>
    <lineage>
        <taxon>Bacteria</taxon>
        <taxon>environmental samples</taxon>
    </lineage>
</organism>
<evidence type="ECO:0000313" key="1">
    <source>
        <dbReference type="EMBL" id="AGC72362.1"/>
    </source>
</evidence>
<dbReference type="EMBL" id="JX649899">
    <property type="protein sequence ID" value="AGC72362.1"/>
    <property type="molecule type" value="Genomic_DNA"/>
</dbReference>